<protein>
    <recommendedName>
        <fullName evidence="2">Lipoyl-binding domain-containing protein</fullName>
    </recommendedName>
</protein>
<keyword evidence="1" id="KW-0092">Biotin</keyword>
<reference evidence="3" key="1">
    <citation type="submission" date="2022-03" db="EMBL/GenBank/DDBJ databases">
        <authorList>
            <person name="Brunel B."/>
        </authorList>
    </citation>
    <scope>NUCLEOTIDE SEQUENCE</scope>
    <source>
        <strain evidence="3">STM4922sample</strain>
    </source>
</reference>
<dbReference type="Proteomes" id="UP001152604">
    <property type="component" value="Unassembled WGS sequence"/>
</dbReference>
<dbReference type="PANTHER" id="PTHR18866:SF128">
    <property type="entry name" value="UREA AMIDOLYASE"/>
    <property type="match status" value="1"/>
</dbReference>
<evidence type="ECO:0000313" key="3">
    <source>
        <dbReference type="EMBL" id="CAH2396518.1"/>
    </source>
</evidence>
<sequence length="100" mass="10534">MHAQLSAMLAAFSNLQQTISTGLDKIMQTNVLTDTPGNIWKVMASVGDIVEAGQTLFIMELMKTEVPHTSPVAGKVSAINISEGQEGVDAGAVAVVIEHQ</sequence>
<evidence type="ECO:0000313" key="4">
    <source>
        <dbReference type="Proteomes" id="UP001152604"/>
    </source>
</evidence>
<name>A0ABN8JEG9_9HYPH</name>
<dbReference type="EMBL" id="CAKXZS010000009">
    <property type="protein sequence ID" value="CAH2396518.1"/>
    <property type="molecule type" value="Genomic_DNA"/>
</dbReference>
<dbReference type="InterPro" id="IPR000089">
    <property type="entry name" value="Biotin_lipoyl"/>
</dbReference>
<dbReference type="Pfam" id="PF00364">
    <property type="entry name" value="Biotin_lipoyl"/>
    <property type="match status" value="1"/>
</dbReference>
<dbReference type="PROSITE" id="PS50968">
    <property type="entry name" value="BIOTINYL_LIPOYL"/>
    <property type="match status" value="1"/>
</dbReference>
<dbReference type="InterPro" id="IPR050856">
    <property type="entry name" value="Biotin_carboxylase_complex"/>
</dbReference>
<dbReference type="InterPro" id="IPR011053">
    <property type="entry name" value="Single_hybrid_motif"/>
</dbReference>
<gene>
    <name evidence="3" type="ORF">MES4922_170002</name>
</gene>
<feature type="domain" description="Lipoyl-binding" evidence="2">
    <location>
        <begin position="21"/>
        <end position="98"/>
    </location>
</feature>
<dbReference type="PANTHER" id="PTHR18866">
    <property type="entry name" value="CARBOXYLASE:PYRUVATE/ACETYL-COA/PROPIONYL-COA CARBOXYLASE"/>
    <property type="match status" value="1"/>
</dbReference>
<proteinExistence type="predicted"/>
<accession>A0ABN8JEG9</accession>
<dbReference type="Gene3D" id="2.40.50.100">
    <property type="match status" value="1"/>
</dbReference>
<evidence type="ECO:0000259" key="2">
    <source>
        <dbReference type="PROSITE" id="PS50968"/>
    </source>
</evidence>
<keyword evidence="4" id="KW-1185">Reference proteome</keyword>
<dbReference type="CDD" id="cd06850">
    <property type="entry name" value="biotinyl_domain"/>
    <property type="match status" value="1"/>
</dbReference>
<organism evidence="3 4">
    <name type="scientific">Mesorhizobium ventifaucium</name>
    <dbReference type="NCBI Taxonomy" id="666020"/>
    <lineage>
        <taxon>Bacteria</taxon>
        <taxon>Pseudomonadati</taxon>
        <taxon>Pseudomonadota</taxon>
        <taxon>Alphaproteobacteria</taxon>
        <taxon>Hyphomicrobiales</taxon>
        <taxon>Phyllobacteriaceae</taxon>
        <taxon>Mesorhizobium</taxon>
    </lineage>
</organism>
<dbReference type="SUPFAM" id="SSF51230">
    <property type="entry name" value="Single hybrid motif"/>
    <property type="match status" value="1"/>
</dbReference>
<comment type="caution">
    <text evidence="3">The sequence shown here is derived from an EMBL/GenBank/DDBJ whole genome shotgun (WGS) entry which is preliminary data.</text>
</comment>
<evidence type="ECO:0000256" key="1">
    <source>
        <dbReference type="ARBA" id="ARBA00023267"/>
    </source>
</evidence>